<dbReference type="Proteomes" id="UP001174909">
    <property type="component" value="Unassembled WGS sequence"/>
</dbReference>
<keyword evidence="6" id="KW-0347">Helicase</keyword>
<keyword evidence="8" id="KW-0156">Chromatin regulator</keyword>
<feature type="compositionally biased region" description="Low complexity" evidence="11">
    <location>
        <begin position="322"/>
        <end position="332"/>
    </location>
</feature>
<evidence type="ECO:0000256" key="9">
    <source>
        <dbReference type="ARBA" id="ARBA00023125"/>
    </source>
</evidence>
<feature type="compositionally biased region" description="Basic and acidic residues" evidence="11">
    <location>
        <begin position="29"/>
        <end position="38"/>
    </location>
</feature>
<dbReference type="GO" id="GO:0006325">
    <property type="term" value="P:chromatin organization"/>
    <property type="evidence" value="ECO:0007669"/>
    <property type="project" value="UniProtKB-KW"/>
</dbReference>
<dbReference type="Pfam" id="PF00176">
    <property type="entry name" value="SNF2-rel_dom"/>
    <property type="match status" value="1"/>
</dbReference>
<feature type="compositionally biased region" description="Basic residues" evidence="11">
    <location>
        <begin position="255"/>
        <end position="265"/>
    </location>
</feature>
<feature type="compositionally biased region" description="Basic and acidic residues" evidence="11">
    <location>
        <begin position="180"/>
        <end position="194"/>
    </location>
</feature>
<feature type="region of interest" description="Disordered" evidence="11">
    <location>
        <begin position="487"/>
        <end position="508"/>
    </location>
</feature>
<dbReference type="GO" id="GO:0016787">
    <property type="term" value="F:hydrolase activity"/>
    <property type="evidence" value="ECO:0007669"/>
    <property type="project" value="UniProtKB-KW"/>
</dbReference>
<dbReference type="EC" id="3.6.4.12" evidence="3"/>
<dbReference type="GO" id="GO:0005694">
    <property type="term" value="C:chromosome"/>
    <property type="evidence" value="ECO:0007669"/>
    <property type="project" value="UniProtKB-ARBA"/>
</dbReference>
<dbReference type="GO" id="GO:0003677">
    <property type="term" value="F:DNA binding"/>
    <property type="evidence" value="ECO:0007669"/>
    <property type="project" value="UniProtKB-KW"/>
</dbReference>
<dbReference type="GO" id="GO:0005634">
    <property type="term" value="C:nucleus"/>
    <property type="evidence" value="ECO:0007669"/>
    <property type="project" value="UniProtKB-SubCell"/>
</dbReference>
<dbReference type="PANTHER" id="PTHR10799">
    <property type="entry name" value="SNF2/RAD54 HELICASE FAMILY"/>
    <property type="match status" value="1"/>
</dbReference>
<feature type="region of interest" description="Disordered" evidence="11">
    <location>
        <begin position="241"/>
        <end position="368"/>
    </location>
</feature>
<evidence type="ECO:0000256" key="5">
    <source>
        <dbReference type="ARBA" id="ARBA00022801"/>
    </source>
</evidence>
<evidence type="ECO:0000256" key="4">
    <source>
        <dbReference type="ARBA" id="ARBA00022741"/>
    </source>
</evidence>
<reference evidence="14" key="1">
    <citation type="submission" date="2023-03" db="EMBL/GenBank/DDBJ databases">
        <authorList>
            <person name="Steffen K."/>
            <person name="Cardenas P."/>
        </authorList>
    </citation>
    <scope>NUCLEOTIDE SEQUENCE</scope>
</reference>
<dbReference type="CDD" id="cd18793">
    <property type="entry name" value="SF2_C_SNF"/>
    <property type="match status" value="1"/>
</dbReference>
<feature type="compositionally biased region" description="Basic and acidic residues" evidence="11">
    <location>
        <begin position="299"/>
        <end position="310"/>
    </location>
</feature>
<evidence type="ECO:0000313" key="15">
    <source>
        <dbReference type="Proteomes" id="UP001174909"/>
    </source>
</evidence>
<dbReference type="InterPro" id="IPR000330">
    <property type="entry name" value="SNF2_N"/>
</dbReference>
<sequence>MRSAADRERRKRRRLSSSSSNETETETETESRDSERVGGARGSGRLFGPLHVSKRRKRSVELSLFEYRANCKSPPNVRGSEENHEEETTGDESSKVTDSPSPATKPERRAILTLESDSASECEEYERRDTTPPCPLPCDDGWLTCRRKPGKGLQQMAHSLTTSSSNNCRKGRSRKTGGTGERKEGKLGERREGGPGESKAGGMRPGDSREMDSLRQLFPQYSDMFLRDRLKESTSMDEAVASILASDGPPDSPKRRTQPKCRRIRLLSDSQSTSTDSDDDLPDIKLTPTEKRSRRGRRRLDDSLDEEKHSVLPLAARSIPALSSESSLSESETIGEEGEGLKGDSKEDKLSCLNDRSTRSLGKTKGETPYLEELEGDLSDFSEEEEDFSERKKAAILSLLDGISLEEAQAVPGLSENKAALLLAQRPFSSWEHLTEAVVSVKGLSEKCLEGCGRLLKEREMMADLLSQCQAISSSIQNLVNQVRLKKEEQTEQQQQSQEDSASDDIDFPLPSMISPGLVLKPYQKVGVSWLSLLHSQNLNAILADEMGLGKTIQTIVFLSHLYEQGWKGPHLIVVPSSTLDNWVRELNCWSPSLNVITYWGSLGERSGMRRDMLSGDLQGYYDVILTTYTICIGRAEDRQFLRKLKLKTLVLDEGHMLKNMSTLKYNHLMKIQAERRLLLTGTPLQNNLLELMSLLSFVMPSVFRPYIQPLQSAFRHSRHTAEVSDYYQDQVSRAKEIMCPFILRRLKKEVLHQLPRKVESVKHCALTPEQSELYHKEVELGRKEMKNGRGKELVKSMSVLTQLRKAANHPLLLRSHYSDDVIASMSTEILKEPEHRDADATLVAEDMAVMSDFELHNLCVRHESLVQYRLSNGLIKESGKLKYLEKKLGDCKEQGRRVLIFSQFIMILDILEAWLQLLGHSYLRLDGKTHMNDRQMLIDQYNSSDDILVFLLSTKAGGLGINLTSASVVVLHDIDFNPYNDKQAEDRCHRVGQTREVEVVRLVGRDTVEEDILRCAQQKLKLEQDMTAGSQLNKTDMASLLGQGLKL</sequence>
<keyword evidence="9" id="KW-0238">DNA-binding</keyword>
<dbReference type="InterPro" id="IPR049730">
    <property type="entry name" value="SNF2/RAD54-like_C"/>
</dbReference>
<dbReference type="SMART" id="SM00487">
    <property type="entry name" value="DEXDc"/>
    <property type="match status" value="1"/>
</dbReference>
<gene>
    <name evidence="14" type="ORF">GBAR_LOCUS1288</name>
</gene>
<evidence type="ECO:0000256" key="10">
    <source>
        <dbReference type="ARBA" id="ARBA00023242"/>
    </source>
</evidence>
<keyword evidence="4" id="KW-0547">Nucleotide-binding</keyword>
<comment type="similarity">
    <text evidence="2">Belongs to the SNF2/RAD54 helicase family.</text>
</comment>
<dbReference type="PROSITE" id="PS51194">
    <property type="entry name" value="HELICASE_CTER"/>
    <property type="match status" value="1"/>
</dbReference>
<dbReference type="GO" id="GO:0003678">
    <property type="term" value="F:DNA helicase activity"/>
    <property type="evidence" value="ECO:0007669"/>
    <property type="project" value="UniProtKB-EC"/>
</dbReference>
<dbReference type="EMBL" id="CASHTH010000192">
    <property type="protein sequence ID" value="CAI7993633.1"/>
    <property type="molecule type" value="Genomic_DNA"/>
</dbReference>
<dbReference type="FunFam" id="3.40.50.10810:FF:000014">
    <property type="entry name" value="SWI/SNF-related matrix-associated actin-dependent regulator of chromatin subfamily A containing DEAD/H box 1"/>
    <property type="match status" value="1"/>
</dbReference>
<dbReference type="PROSITE" id="PS51192">
    <property type="entry name" value="HELICASE_ATP_BIND_1"/>
    <property type="match status" value="1"/>
</dbReference>
<evidence type="ECO:0000256" key="6">
    <source>
        <dbReference type="ARBA" id="ARBA00022806"/>
    </source>
</evidence>
<evidence type="ECO:0000256" key="8">
    <source>
        <dbReference type="ARBA" id="ARBA00022853"/>
    </source>
</evidence>
<organism evidence="14 15">
    <name type="scientific">Geodia barretti</name>
    <name type="common">Barrett's horny sponge</name>
    <dbReference type="NCBI Taxonomy" id="519541"/>
    <lineage>
        <taxon>Eukaryota</taxon>
        <taxon>Metazoa</taxon>
        <taxon>Porifera</taxon>
        <taxon>Demospongiae</taxon>
        <taxon>Heteroscleromorpha</taxon>
        <taxon>Tetractinellida</taxon>
        <taxon>Astrophorina</taxon>
        <taxon>Geodiidae</taxon>
        <taxon>Geodia</taxon>
    </lineage>
</organism>
<evidence type="ECO:0000259" key="12">
    <source>
        <dbReference type="PROSITE" id="PS51192"/>
    </source>
</evidence>
<comment type="subcellular location">
    <subcellularLocation>
        <location evidence="1">Nucleus</location>
    </subcellularLocation>
</comment>
<evidence type="ECO:0000259" key="13">
    <source>
        <dbReference type="PROSITE" id="PS51194"/>
    </source>
</evidence>
<dbReference type="SMART" id="SM00490">
    <property type="entry name" value="HELICc"/>
    <property type="match status" value="1"/>
</dbReference>
<evidence type="ECO:0000313" key="14">
    <source>
        <dbReference type="EMBL" id="CAI7993633.1"/>
    </source>
</evidence>
<evidence type="ECO:0000256" key="7">
    <source>
        <dbReference type="ARBA" id="ARBA00022840"/>
    </source>
</evidence>
<evidence type="ECO:0000256" key="11">
    <source>
        <dbReference type="SAM" id="MobiDB-lite"/>
    </source>
</evidence>
<feature type="domain" description="Helicase ATP-binding" evidence="12">
    <location>
        <begin position="532"/>
        <end position="702"/>
    </location>
</feature>
<keyword evidence="15" id="KW-1185">Reference proteome</keyword>
<dbReference type="InterPro" id="IPR001650">
    <property type="entry name" value="Helicase_C-like"/>
</dbReference>
<feature type="region of interest" description="Disordered" evidence="11">
    <location>
        <begin position="1"/>
        <end position="216"/>
    </location>
</feature>
<dbReference type="InterPro" id="IPR014001">
    <property type="entry name" value="Helicase_ATP-bd"/>
</dbReference>
<evidence type="ECO:0000256" key="3">
    <source>
        <dbReference type="ARBA" id="ARBA00012551"/>
    </source>
</evidence>
<evidence type="ECO:0000256" key="1">
    <source>
        <dbReference type="ARBA" id="ARBA00004123"/>
    </source>
</evidence>
<feature type="compositionally biased region" description="Basic and acidic residues" evidence="11">
    <location>
        <begin position="339"/>
        <end position="350"/>
    </location>
</feature>
<feature type="compositionally biased region" description="Polar residues" evidence="11">
    <location>
        <begin position="156"/>
        <end position="168"/>
    </location>
</feature>
<protein>
    <recommendedName>
        <fullName evidence="3">DNA helicase</fullName>
        <ecNumber evidence="3">3.6.4.12</ecNumber>
    </recommendedName>
</protein>
<dbReference type="Gene3D" id="3.40.50.10810">
    <property type="entry name" value="Tandem AAA-ATPase domain"/>
    <property type="match status" value="1"/>
</dbReference>
<dbReference type="SUPFAM" id="SSF52540">
    <property type="entry name" value="P-loop containing nucleoside triphosphate hydrolases"/>
    <property type="match status" value="2"/>
</dbReference>
<keyword evidence="10" id="KW-0539">Nucleus</keyword>
<comment type="caution">
    <text evidence="14">The sequence shown here is derived from an EMBL/GenBank/DDBJ whole genome shotgun (WGS) entry which is preliminary data.</text>
</comment>
<dbReference type="Pfam" id="PF00271">
    <property type="entry name" value="Helicase_C"/>
    <property type="match status" value="1"/>
</dbReference>
<keyword evidence="7" id="KW-0067">ATP-binding</keyword>
<dbReference type="InterPro" id="IPR038718">
    <property type="entry name" value="SNF2-like_sf"/>
</dbReference>
<keyword evidence="5" id="KW-0378">Hydrolase</keyword>
<feature type="domain" description="Helicase C-terminal" evidence="13">
    <location>
        <begin position="884"/>
        <end position="1039"/>
    </location>
</feature>
<evidence type="ECO:0000256" key="2">
    <source>
        <dbReference type="ARBA" id="ARBA00007025"/>
    </source>
</evidence>
<proteinExistence type="inferred from homology"/>
<dbReference type="Gene3D" id="3.40.50.300">
    <property type="entry name" value="P-loop containing nucleotide triphosphate hydrolases"/>
    <property type="match status" value="1"/>
</dbReference>
<accession>A0AA35VUY8</accession>
<dbReference type="InterPro" id="IPR027417">
    <property type="entry name" value="P-loop_NTPase"/>
</dbReference>
<dbReference type="GO" id="GO:0005524">
    <property type="term" value="F:ATP binding"/>
    <property type="evidence" value="ECO:0007669"/>
    <property type="project" value="UniProtKB-KW"/>
</dbReference>
<dbReference type="AlphaFoldDB" id="A0AA35VUY8"/>
<name>A0AA35VUY8_GEOBA</name>